<name>A0A0K2V344_LEPSM</name>
<dbReference type="EMBL" id="HACA01027548">
    <property type="protein sequence ID" value="CDW44909.1"/>
    <property type="molecule type" value="Transcribed_RNA"/>
</dbReference>
<dbReference type="AlphaFoldDB" id="A0A0K2V344"/>
<accession>A0A0K2V344</accession>
<organism evidence="1">
    <name type="scientific">Lepeophtheirus salmonis</name>
    <name type="common">Salmon louse</name>
    <name type="synonym">Caligus salmonis</name>
    <dbReference type="NCBI Taxonomy" id="72036"/>
    <lineage>
        <taxon>Eukaryota</taxon>
        <taxon>Metazoa</taxon>
        <taxon>Ecdysozoa</taxon>
        <taxon>Arthropoda</taxon>
        <taxon>Crustacea</taxon>
        <taxon>Multicrustacea</taxon>
        <taxon>Hexanauplia</taxon>
        <taxon>Copepoda</taxon>
        <taxon>Siphonostomatoida</taxon>
        <taxon>Caligidae</taxon>
        <taxon>Lepeophtheirus</taxon>
    </lineage>
</organism>
<protein>
    <submittedName>
        <fullName evidence="1">Uncharacterized protein</fullName>
    </submittedName>
</protein>
<reference evidence="1" key="1">
    <citation type="submission" date="2014-05" db="EMBL/GenBank/DDBJ databases">
        <authorList>
            <person name="Chronopoulou M."/>
        </authorList>
    </citation>
    <scope>NUCLEOTIDE SEQUENCE</scope>
    <source>
        <tissue evidence="1">Whole organism</tissue>
    </source>
</reference>
<proteinExistence type="predicted"/>
<evidence type="ECO:0000313" key="1">
    <source>
        <dbReference type="EMBL" id="CDW44909.1"/>
    </source>
</evidence>
<sequence length="31" mass="3594">MKSAKNFVLLFLLQVAHGKRNLIESTLVFLY</sequence>